<dbReference type="Gene3D" id="3.40.50.300">
    <property type="entry name" value="P-loop containing nucleotide triphosphate hydrolases"/>
    <property type="match status" value="2"/>
</dbReference>
<reference evidence="13" key="1">
    <citation type="submission" date="2021-01" db="EMBL/GenBank/DDBJ databases">
        <authorList>
            <person name="Corre E."/>
            <person name="Pelletier E."/>
            <person name="Niang G."/>
            <person name="Scheremetjew M."/>
            <person name="Finn R."/>
            <person name="Kale V."/>
            <person name="Holt S."/>
            <person name="Cochrane G."/>
            <person name="Meng A."/>
            <person name="Brown T."/>
            <person name="Cohen L."/>
        </authorList>
    </citation>
    <scope>NUCLEOTIDE SEQUENCE</scope>
    <source>
        <strain evidence="13">PLY429</strain>
    </source>
</reference>
<proteinExistence type="inferred from homology"/>
<dbReference type="InterPro" id="IPR036266">
    <property type="entry name" value="SecA_Wing/Scaffold_sf"/>
</dbReference>
<dbReference type="Pfam" id="PF21090">
    <property type="entry name" value="P-loop_SecA"/>
    <property type="match status" value="1"/>
</dbReference>
<keyword evidence="6" id="KW-0067">ATP-binding</keyword>
<protein>
    <recommendedName>
        <fullName evidence="3">chloroplast protein-transporting ATPase</fullName>
        <ecNumber evidence="3">7.4.2.4</ecNumber>
    </recommendedName>
</protein>
<evidence type="ECO:0000256" key="3">
    <source>
        <dbReference type="ARBA" id="ARBA00012047"/>
    </source>
</evidence>
<dbReference type="GO" id="GO:0016020">
    <property type="term" value="C:membrane"/>
    <property type="evidence" value="ECO:0007669"/>
    <property type="project" value="UniProtKB-SubCell"/>
</dbReference>
<keyword evidence="9" id="KW-0811">Translocation</keyword>
<keyword evidence="4" id="KW-0813">Transport</keyword>
<evidence type="ECO:0000259" key="12">
    <source>
        <dbReference type="PROSITE" id="PS51196"/>
    </source>
</evidence>
<dbReference type="PANTHER" id="PTHR30612:SF0">
    <property type="entry name" value="CHLOROPLAST PROTEIN-TRANSPORTING ATPASE"/>
    <property type="match status" value="1"/>
</dbReference>
<dbReference type="GO" id="GO:0017038">
    <property type="term" value="P:protein import"/>
    <property type="evidence" value="ECO:0007669"/>
    <property type="project" value="InterPro"/>
</dbReference>
<evidence type="ECO:0000256" key="5">
    <source>
        <dbReference type="ARBA" id="ARBA00022741"/>
    </source>
</evidence>
<dbReference type="GO" id="GO:0005524">
    <property type="term" value="F:ATP binding"/>
    <property type="evidence" value="ECO:0007669"/>
    <property type="project" value="UniProtKB-KW"/>
</dbReference>
<evidence type="ECO:0000256" key="2">
    <source>
        <dbReference type="ARBA" id="ARBA00007650"/>
    </source>
</evidence>
<dbReference type="PROSITE" id="PS01312">
    <property type="entry name" value="SECA"/>
    <property type="match status" value="1"/>
</dbReference>
<feature type="domain" description="SecA family profile" evidence="12">
    <location>
        <begin position="1"/>
        <end position="364"/>
    </location>
</feature>
<dbReference type="Gene3D" id="1.10.3060.10">
    <property type="entry name" value="Helical scaffold and wing domains of SecA"/>
    <property type="match status" value="1"/>
</dbReference>
<evidence type="ECO:0000256" key="6">
    <source>
        <dbReference type="ARBA" id="ARBA00022840"/>
    </source>
</evidence>
<evidence type="ECO:0000256" key="1">
    <source>
        <dbReference type="ARBA" id="ARBA00004170"/>
    </source>
</evidence>
<comment type="catalytic activity">
    <reaction evidence="11">
        <text>ATP + H2O + chloroplast-proteinSide 1 = ADP + phosphate + chloroplast-proteinSide 2.</text>
        <dbReference type="EC" id="7.4.2.4"/>
    </reaction>
</comment>
<dbReference type="Pfam" id="PF07517">
    <property type="entry name" value="SecA_DEAD"/>
    <property type="match status" value="1"/>
</dbReference>
<comment type="subcellular location">
    <subcellularLocation>
        <location evidence="1">Membrane</location>
        <topology evidence="1">Peripheral membrane protein</topology>
    </subcellularLocation>
</comment>
<gene>
    <name evidence="13" type="ORF">TCHU04912_LOCUS13254</name>
</gene>
<dbReference type="PRINTS" id="PR00906">
    <property type="entry name" value="SECA"/>
</dbReference>
<organism evidence="13">
    <name type="scientific">Tetraselmis chuii</name>
    <dbReference type="NCBI Taxonomy" id="63592"/>
    <lineage>
        <taxon>Eukaryota</taxon>
        <taxon>Viridiplantae</taxon>
        <taxon>Chlorophyta</taxon>
        <taxon>core chlorophytes</taxon>
        <taxon>Chlorodendrophyceae</taxon>
        <taxon>Chlorodendrales</taxon>
        <taxon>Chlorodendraceae</taxon>
        <taxon>Tetraselmis</taxon>
    </lineage>
</organism>
<dbReference type="SUPFAM" id="SSF81886">
    <property type="entry name" value="Helical scaffold and wing domains of SecA"/>
    <property type="match status" value="1"/>
</dbReference>
<keyword evidence="10" id="KW-0472">Membrane</keyword>
<dbReference type="CDD" id="cd18803">
    <property type="entry name" value="SF2_C_secA"/>
    <property type="match status" value="1"/>
</dbReference>
<keyword evidence="7" id="KW-0653">Protein transport</keyword>
<dbReference type="FunFam" id="3.40.50.300:FF:000429">
    <property type="entry name" value="Preprotein translocase subunit SecA"/>
    <property type="match status" value="1"/>
</dbReference>
<evidence type="ECO:0000313" key="13">
    <source>
        <dbReference type="EMBL" id="CAD9211015.1"/>
    </source>
</evidence>
<comment type="similarity">
    <text evidence="2">Belongs to the SecA family.</text>
</comment>
<dbReference type="PANTHER" id="PTHR30612">
    <property type="entry name" value="SECA INNER MEMBRANE COMPONENT OF SEC PROTEIN SECRETION SYSTEM"/>
    <property type="match status" value="1"/>
</dbReference>
<evidence type="ECO:0000256" key="8">
    <source>
        <dbReference type="ARBA" id="ARBA00022967"/>
    </source>
</evidence>
<keyword evidence="8" id="KW-1278">Translocase</keyword>
<dbReference type="PROSITE" id="PS51196">
    <property type="entry name" value="SECA_MOTOR_DEAD"/>
    <property type="match status" value="1"/>
</dbReference>
<dbReference type="SUPFAM" id="SSF52540">
    <property type="entry name" value="P-loop containing nucleoside triphosphate hydrolases"/>
    <property type="match status" value="2"/>
</dbReference>
<dbReference type="InterPro" id="IPR044722">
    <property type="entry name" value="SecA_SF2_C"/>
</dbReference>
<dbReference type="SUPFAM" id="SSF81767">
    <property type="entry name" value="Pre-protein crosslinking domain of SecA"/>
    <property type="match status" value="1"/>
</dbReference>
<evidence type="ECO:0000256" key="7">
    <source>
        <dbReference type="ARBA" id="ARBA00022927"/>
    </source>
</evidence>
<accession>A0A7S1SWC7</accession>
<dbReference type="GO" id="GO:0006605">
    <property type="term" value="P:protein targeting"/>
    <property type="evidence" value="ECO:0007669"/>
    <property type="project" value="InterPro"/>
</dbReference>
<dbReference type="FunFam" id="1.10.3060.10:FF:000003">
    <property type="entry name" value="Protein translocase subunit SecA"/>
    <property type="match status" value="1"/>
</dbReference>
<evidence type="ECO:0000256" key="4">
    <source>
        <dbReference type="ARBA" id="ARBA00022448"/>
    </source>
</evidence>
<dbReference type="InterPro" id="IPR014018">
    <property type="entry name" value="SecA_motor_DEAD"/>
</dbReference>
<dbReference type="InterPro" id="IPR011115">
    <property type="entry name" value="SecA_DEAD"/>
</dbReference>
<dbReference type="AlphaFoldDB" id="A0A7S1SWC7"/>
<dbReference type="InterPro" id="IPR020937">
    <property type="entry name" value="SecA_CS"/>
</dbReference>
<sequence length="600" mass="67525">MQGRRWGEGLHQAIEAKEGLPIQNETVTLASISYQNFFRSFPKLAGMTGTALTEEEEFRTIYRLDVQAVPPNRTVQREDNTDVVMSTEPGKWKSVVTEIVRMHKKGRPVLVGTTSVEKSELVGRMLEEEGIPFQLLNAKPENVERESEIVAQSGRVGAVTIATNMAGRGTDILLGGNPEFMARLKLREALLPAIVSTVDMEAGARGANKWKVRDGLYPAELSSETNTLVAKAVEAAVGAWGERQLEELEAEDKLSVACEKAPTEDDTIRAIRDAFQAVEADFKVVTDEEKKEVISLGGLHVVGTERHESRRIDNQLRGRAGRQGDPGSTRYFLSLEDNLFRIFGGDRIKKMMSAFRVDGDLPIESDMLTKSLNEAQRKVEAYFFDIRKQLNDYDEVLNTQRQKVYSDRRRALVSSSLEAVMLEYAERTVDDILEANVDATLPAAEWKLEPLAAKMTQYCCLLEGLTAETLREEGGGDYEQLRAYLRKRCVDAYHEKVAMVEAVEEGLMAQAQRFFLLTQTDNLWKEHLQQIKFVQQAVGLRGYAQRDPLVEYKLEGYNLFVEMMAQIRRNVIYNVYMFNPATARRKEGDTAAKETAKANA</sequence>
<keyword evidence="5" id="KW-0547">Nucleotide-binding</keyword>
<name>A0A7S1SWC7_9CHLO</name>
<evidence type="ECO:0000256" key="11">
    <source>
        <dbReference type="ARBA" id="ARBA00034043"/>
    </source>
</evidence>
<dbReference type="GO" id="GO:0016464">
    <property type="term" value="F:chloroplast protein-transporting ATPase activity"/>
    <property type="evidence" value="ECO:0007669"/>
    <property type="project" value="UniProtKB-EC"/>
</dbReference>
<evidence type="ECO:0000256" key="9">
    <source>
        <dbReference type="ARBA" id="ARBA00023010"/>
    </source>
</evidence>
<dbReference type="InterPro" id="IPR036670">
    <property type="entry name" value="SecA_X-link_sf"/>
</dbReference>
<dbReference type="EMBL" id="HBGG01025615">
    <property type="protein sequence ID" value="CAD9211015.1"/>
    <property type="molecule type" value="Transcribed_RNA"/>
</dbReference>
<dbReference type="InterPro" id="IPR027417">
    <property type="entry name" value="P-loop_NTPase"/>
</dbReference>
<dbReference type="GO" id="GO:0006886">
    <property type="term" value="P:intracellular protein transport"/>
    <property type="evidence" value="ECO:0007669"/>
    <property type="project" value="InterPro"/>
</dbReference>
<evidence type="ECO:0000256" key="10">
    <source>
        <dbReference type="ARBA" id="ARBA00023136"/>
    </source>
</evidence>
<dbReference type="Pfam" id="PF07516">
    <property type="entry name" value="SecA_SW"/>
    <property type="match status" value="1"/>
</dbReference>
<dbReference type="InterPro" id="IPR000185">
    <property type="entry name" value="SecA"/>
</dbReference>
<dbReference type="EC" id="7.4.2.4" evidence="3"/>
<dbReference type="InterPro" id="IPR011116">
    <property type="entry name" value="SecA_Wing/Scaffold"/>
</dbReference>